<reference evidence="1" key="3">
    <citation type="submission" date="2025-08" db="UniProtKB">
        <authorList>
            <consortium name="Ensembl"/>
        </authorList>
    </citation>
    <scope>IDENTIFICATION</scope>
    <source>
        <strain evidence="1">C57BL/6J</strain>
    </source>
</reference>
<proteinExistence type="predicted"/>
<feature type="non-terminal residue" evidence="1">
    <location>
        <position position="54"/>
    </location>
</feature>
<dbReference type="MGI" id="MGI:1352463">
    <property type="gene designation" value="Nr1h2"/>
</dbReference>
<evidence type="ECO:0000313" key="3">
    <source>
        <dbReference type="Proteomes" id="UP000000589"/>
    </source>
</evidence>
<reference evidence="1" key="4">
    <citation type="submission" date="2025-09" db="UniProtKB">
        <authorList>
            <consortium name="Ensembl"/>
        </authorList>
    </citation>
    <scope>IDENTIFICATION</scope>
    <source>
        <strain evidence="1">C57BL/6J</strain>
    </source>
</reference>
<sequence length="54" mass="6119">MVLLSPVPPPRHPLLRKRGRRLILLQALKGPALPTSWSQRMSLSASGRRGRPRR</sequence>
<gene>
    <name evidence="1 2" type="primary">Nr1h2</name>
</gene>
<reference evidence="1 3" key="2">
    <citation type="journal article" date="2011" name="PLoS Biol.">
        <title>Modernizing reference genome assemblies.</title>
        <authorList>
            <person name="Church D.M."/>
            <person name="Schneider V.A."/>
            <person name="Graves T."/>
            <person name="Auger K."/>
            <person name="Cunningham F."/>
            <person name="Bouk N."/>
            <person name="Chen H.C."/>
            <person name="Agarwala R."/>
            <person name="McLaren W.M."/>
            <person name="Ritchie G.R."/>
            <person name="Albracht D."/>
            <person name="Kremitzki M."/>
            <person name="Rock S."/>
            <person name="Kotkiewicz H."/>
            <person name="Kremitzki C."/>
            <person name="Wollam A."/>
            <person name="Trani L."/>
            <person name="Fulton L."/>
            <person name="Fulton R."/>
            <person name="Matthews L."/>
            <person name="Whitehead S."/>
            <person name="Chow W."/>
            <person name="Torrance J."/>
            <person name="Dunn M."/>
            <person name="Harden G."/>
            <person name="Threadgold G."/>
            <person name="Wood J."/>
            <person name="Collins J."/>
            <person name="Heath P."/>
            <person name="Griffiths G."/>
            <person name="Pelan S."/>
            <person name="Grafham D."/>
            <person name="Eichler E.E."/>
            <person name="Weinstock G."/>
            <person name="Mardis E.R."/>
            <person name="Wilson R.K."/>
            <person name="Howe K."/>
            <person name="Flicek P."/>
            <person name="Hubbard T."/>
        </authorList>
    </citation>
    <scope>NUCLEOTIDE SEQUENCE [LARGE SCALE GENOMIC DNA]</scope>
    <source>
        <strain evidence="1 3">C57BL/6J</strain>
    </source>
</reference>
<dbReference type="GeneTree" id="ENSGT00940000161465"/>
<protein>
    <submittedName>
        <fullName evidence="1">Nuclear receptor subfamily 1, group H, member 2</fullName>
    </submittedName>
</protein>
<dbReference type="VEuPathDB" id="HostDB:ENSMUSG00000060601"/>
<accession>A0A140LHY6</accession>
<dbReference type="Proteomes" id="UP000000589">
    <property type="component" value="Chromosome 7"/>
</dbReference>
<name>A0A140LHY6_MOUSE</name>
<dbReference type="AGR" id="MGI:1352463"/>
<evidence type="ECO:0000313" key="2">
    <source>
        <dbReference type="MGI" id="MGI:1352463"/>
    </source>
</evidence>
<dbReference type="Bgee" id="ENSMUSG00000060601">
    <property type="expression patterns" value="Expressed in granulocyte and 252 other cell types or tissues"/>
</dbReference>
<keyword evidence="3" id="KW-1185">Reference proteome</keyword>
<dbReference type="Antibodypedia" id="9326">
    <property type="antibodies" value="402 antibodies from 41 providers"/>
</dbReference>
<dbReference type="Ensembl" id="ENSMUST00000207737.2">
    <property type="protein sequence ID" value="ENSMUSP00000146601.2"/>
    <property type="gene ID" value="ENSMUSG00000060601.14"/>
</dbReference>
<dbReference type="AlphaFoldDB" id="A0A140LHY6"/>
<organism evidence="1 3">
    <name type="scientific">Mus musculus</name>
    <name type="common">Mouse</name>
    <dbReference type="NCBI Taxonomy" id="10090"/>
    <lineage>
        <taxon>Eukaryota</taxon>
        <taxon>Metazoa</taxon>
        <taxon>Chordata</taxon>
        <taxon>Craniata</taxon>
        <taxon>Vertebrata</taxon>
        <taxon>Euteleostomi</taxon>
        <taxon>Mammalia</taxon>
        <taxon>Eutheria</taxon>
        <taxon>Euarchontoglires</taxon>
        <taxon>Glires</taxon>
        <taxon>Rodentia</taxon>
        <taxon>Myomorpha</taxon>
        <taxon>Muroidea</taxon>
        <taxon>Muridae</taxon>
        <taxon>Murinae</taxon>
        <taxon>Mus</taxon>
        <taxon>Mus</taxon>
    </lineage>
</organism>
<evidence type="ECO:0000313" key="1">
    <source>
        <dbReference type="Ensembl" id="ENSMUSP00000146601.2"/>
    </source>
</evidence>
<reference evidence="1 3" key="1">
    <citation type="journal article" date="2009" name="PLoS Biol.">
        <title>Lineage-specific biology revealed by a finished genome assembly of the mouse.</title>
        <authorList>
            <consortium name="Mouse Genome Sequencing Consortium"/>
            <person name="Church D.M."/>
            <person name="Goodstadt L."/>
            <person name="Hillier L.W."/>
            <person name="Zody M.C."/>
            <person name="Goldstein S."/>
            <person name="She X."/>
            <person name="Bult C.J."/>
            <person name="Agarwala R."/>
            <person name="Cherry J.L."/>
            <person name="DiCuccio M."/>
            <person name="Hlavina W."/>
            <person name="Kapustin Y."/>
            <person name="Meric P."/>
            <person name="Maglott D."/>
            <person name="Birtle Z."/>
            <person name="Marques A.C."/>
            <person name="Graves T."/>
            <person name="Zhou S."/>
            <person name="Teague B."/>
            <person name="Potamousis K."/>
            <person name="Churas C."/>
            <person name="Place M."/>
            <person name="Herschleb J."/>
            <person name="Runnheim R."/>
            <person name="Forrest D."/>
            <person name="Amos-Landgraf J."/>
            <person name="Schwartz D.C."/>
            <person name="Cheng Z."/>
            <person name="Lindblad-Toh K."/>
            <person name="Eichler E.E."/>
            <person name="Ponting C.P."/>
        </authorList>
    </citation>
    <scope>NUCLEOTIDE SEQUENCE [LARGE SCALE GENOMIC DNA]</scope>
    <source>
        <strain evidence="1 3">C57BL/6J</strain>
    </source>
</reference>
<dbReference type="ExpressionAtlas" id="A0A140LHY6">
    <property type="expression patterns" value="baseline and differential"/>
</dbReference>